<dbReference type="PANTHER" id="PTHR43267">
    <property type="entry name" value="TRNA THREONYLCARBAMOYLADENOSINE DEHYDRATASE"/>
    <property type="match status" value="1"/>
</dbReference>
<dbReference type="Gene3D" id="3.40.50.720">
    <property type="entry name" value="NAD(P)-binding Rossmann-like Domain"/>
    <property type="match status" value="1"/>
</dbReference>
<evidence type="ECO:0000259" key="1">
    <source>
        <dbReference type="Pfam" id="PF00899"/>
    </source>
</evidence>
<sequence>MLRNSKAEIKRFSLNQADPKYIQERNIINSTPTLKDKTIILVGAGTIGGYLSKLLCAHGAGWGRSGKLLVIDPDILSIENIGRHLLGADSLGLYKAEALSYRLKMDFPHLQINSYAQSITESWKLFSNDCIVVDATGSQTVSIAIPDYLKRQNLTPVLLHSWVHGHGAATVAFLNNRKERSSACFRCLWQIKQNKYSPRFPISKGFIEDTPNFVGCHQSYHAYASTVSMIAATQAMELLHDYLSNTVDNTLRFNIIRHDQCEKRPNTTPDKSISCPICNR</sequence>
<dbReference type="PANTHER" id="PTHR43267:SF1">
    <property type="entry name" value="TRNA THREONYLCARBAMOYLADENOSINE DEHYDRATASE"/>
    <property type="match status" value="1"/>
</dbReference>
<dbReference type="InterPro" id="IPR000594">
    <property type="entry name" value="ThiF_NAD_FAD-bd"/>
</dbReference>
<gene>
    <name evidence="2" type="ORF">ONZ52_10735</name>
</gene>
<feature type="domain" description="THIF-type NAD/FAD binding fold" evidence="1">
    <location>
        <begin position="33"/>
        <end position="259"/>
    </location>
</feature>
<dbReference type="EMBL" id="JAPEUL010000007">
    <property type="protein sequence ID" value="MCW4629412.1"/>
    <property type="molecule type" value="Genomic_DNA"/>
</dbReference>
<keyword evidence="2" id="KW-0808">Transferase</keyword>
<accession>A0ABT3KFT3</accession>
<dbReference type="GO" id="GO:0016779">
    <property type="term" value="F:nucleotidyltransferase activity"/>
    <property type="evidence" value="ECO:0007669"/>
    <property type="project" value="UniProtKB-KW"/>
</dbReference>
<proteinExistence type="predicted"/>
<protein>
    <submittedName>
        <fullName evidence="2">ThiF family adenylyltransferase</fullName>
    </submittedName>
</protein>
<keyword evidence="3" id="KW-1185">Reference proteome</keyword>
<keyword evidence="2" id="KW-0548">Nucleotidyltransferase</keyword>
<dbReference type="CDD" id="cd01483">
    <property type="entry name" value="E1_enzyme_family"/>
    <property type="match status" value="1"/>
</dbReference>
<reference evidence="2" key="1">
    <citation type="submission" date="2022-11" db="EMBL/GenBank/DDBJ databases">
        <title>Marinomonas sp. nov., isolated from marine algae.</title>
        <authorList>
            <person name="Choi D.G."/>
            <person name="Kim J.M."/>
            <person name="Lee J.K."/>
            <person name="Baek J.H."/>
            <person name="Jeon C.O."/>
        </authorList>
    </citation>
    <scope>NUCLEOTIDE SEQUENCE</scope>
    <source>
        <strain evidence="2">KJ51-3</strain>
    </source>
</reference>
<dbReference type="Pfam" id="PF00899">
    <property type="entry name" value="ThiF"/>
    <property type="match status" value="1"/>
</dbReference>
<name>A0ABT3KFT3_9GAMM</name>
<dbReference type="InterPro" id="IPR035985">
    <property type="entry name" value="Ubiquitin-activating_enz"/>
</dbReference>
<comment type="caution">
    <text evidence="2">The sequence shown here is derived from an EMBL/GenBank/DDBJ whole genome shotgun (WGS) entry which is preliminary data.</text>
</comment>
<dbReference type="SUPFAM" id="SSF69572">
    <property type="entry name" value="Activating enzymes of the ubiquitin-like proteins"/>
    <property type="match status" value="1"/>
</dbReference>
<dbReference type="Proteomes" id="UP001431181">
    <property type="component" value="Unassembled WGS sequence"/>
</dbReference>
<dbReference type="RefSeq" id="WP_265218603.1">
    <property type="nucleotide sequence ID" value="NZ_JAPEUL010000007.1"/>
</dbReference>
<dbReference type="InterPro" id="IPR045886">
    <property type="entry name" value="ThiF/MoeB/HesA"/>
</dbReference>
<evidence type="ECO:0000313" key="3">
    <source>
        <dbReference type="Proteomes" id="UP001431181"/>
    </source>
</evidence>
<organism evidence="2 3">
    <name type="scientific">Marinomonas rhodophyticola</name>
    <dbReference type="NCBI Taxonomy" id="2992803"/>
    <lineage>
        <taxon>Bacteria</taxon>
        <taxon>Pseudomonadati</taxon>
        <taxon>Pseudomonadota</taxon>
        <taxon>Gammaproteobacteria</taxon>
        <taxon>Oceanospirillales</taxon>
        <taxon>Oceanospirillaceae</taxon>
        <taxon>Marinomonas</taxon>
    </lineage>
</organism>
<evidence type="ECO:0000313" key="2">
    <source>
        <dbReference type="EMBL" id="MCW4629412.1"/>
    </source>
</evidence>